<dbReference type="Gramene" id="scaffold_703928.1">
    <property type="protein sequence ID" value="scaffold_703928.1"/>
    <property type="gene ID" value="scaffold_703928.1"/>
</dbReference>
<dbReference type="Proteomes" id="UP000008694">
    <property type="component" value="Unassembled WGS sequence"/>
</dbReference>
<dbReference type="EMBL" id="GL348719">
    <property type="protein sequence ID" value="EFH46959.1"/>
    <property type="molecule type" value="Genomic_DNA"/>
</dbReference>
<reference evidence="2" key="1">
    <citation type="journal article" date="2011" name="Nat. Genet.">
        <title>The Arabidopsis lyrata genome sequence and the basis of rapid genome size change.</title>
        <authorList>
            <person name="Hu T.T."/>
            <person name="Pattyn P."/>
            <person name="Bakker E.G."/>
            <person name="Cao J."/>
            <person name="Cheng J.-F."/>
            <person name="Clark R.M."/>
            <person name="Fahlgren N."/>
            <person name="Fawcett J.A."/>
            <person name="Grimwood J."/>
            <person name="Gundlach H."/>
            <person name="Haberer G."/>
            <person name="Hollister J.D."/>
            <person name="Ossowski S."/>
            <person name="Ottilar R.P."/>
            <person name="Salamov A.A."/>
            <person name="Schneeberger K."/>
            <person name="Spannagl M."/>
            <person name="Wang X."/>
            <person name="Yang L."/>
            <person name="Nasrallah M.E."/>
            <person name="Bergelson J."/>
            <person name="Carrington J.C."/>
            <person name="Gaut B.S."/>
            <person name="Schmutz J."/>
            <person name="Mayer K.F.X."/>
            <person name="Van de Peer Y."/>
            <person name="Grigoriev I.V."/>
            <person name="Nordborg M."/>
            <person name="Weigel D."/>
            <person name="Guo Y.-L."/>
        </authorList>
    </citation>
    <scope>NUCLEOTIDE SEQUENCE [LARGE SCALE GENOMIC DNA]</scope>
    <source>
        <strain evidence="2">cv. MN47</strain>
    </source>
</reference>
<accession>D7MJ70</accession>
<sequence length="52" mass="5759">MVCENVQCVVPATCCAIDHFVRRHYSTLLPQGSENTLTDDVLRVQAIDILIG</sequence>
<dbReference type="AlphaFoldDB" id="D7MJ70"/>
<organism evidence="2">
    <name type="scientific">Arabidopsis lyrata subsp. lyrata</name>
    <name type="common">Lyre-leaved rock-cress</name>
    <dbReference type="NCBI Taxonomy" id="81972"/>
    <lineage>
        <taxon>Eukaryota</taxon>
        <taxon>Viridiplantae</taxon>
        <taxon>Streptophyta</taxon>
        <taxon>Embryophyta</taxon>
        <taxon>Tracheophyta</taxon>
        <taxon>Spermatophyta</taxon>
        <taxon>Magnoliopsida</taxon>
        <taxon>eudicotyledons</taxon>
        <taxon>Gunneridae</taxon>
        <taxon>Pentapetalae</taxon>
        <taxon>rosids</taxon>
        <taxon>malvids</taxon>
        <taxon>Brassicales</taxon>
        <taxon>Brassicaceae</taxon>
        <taxon>Camelineae</taxon>
        <taxon>Arabidopsis</taxon>
    </lineage>
</organism>
<name>D7MJ70_ARALL</name>
<gene>
    <name evidence="1" type="ORF">ARALYDRAFT_916186</name>
</gene>
<protein>
    <submittedName>
        <fullName evidence="1">Uncharacterized protein</fullName>
    </submittedName>
</protein>
<keyword evidence="2" id="KW-1185">Reference proteome</keyword>
<evidence type="ECO:0000313" key="2">
    <source>
        <dbReference type="Proteomes" id="UP000008694"/>
    </source>
</evidence>
<proteinExistence type="predicted"/>
<evidence type="ECO:0000313" key="1">
    <source>
        <dbReference type="EMBL" id="EFH46959.1"/>
    </source>
</evidence>
<dbReference type="HOGENOM" id="CLU_3089964_0_0_1"/>